<reference evidence="12" key="1">
    <citation type="submission" date="2016-11" db="EMBL/GenBank/DDBJ databases">
        <authorList>
            <person name="Varghese N."/>
            <person name="Submissions S."/>
        </authorList>
    </citation>
    <scope>NUCLEOTIDE SEQUENCE [LARGE SCALE GENOMIC DNA]</scope>
    <source>
        <strain evidence="12">DSM 17737</strain>
    </source>
</reference>
<evidence type="ECO:0000256" key="3">
    <source>
        <dbReference type="ARBA" id="ARBA00022490"/>
    </source>
</evidence>
<organism evidence="11 12">
    <name type="scientific">Sulfurivirga caldicuralii</name>
    <dbReference type="NCBI Taxonomy" id="364032"/>
    <lineage>
        <taxon>Bacteria</taxon>
        <taxon>Pseudomonadati</taxon>
        <taxon>Pseudomonadota</taxon>
        <taxon>Gammaproteobacteria</taxon>
        <taxon>Thiotrichales</taxon>
        <taxon>Piscirickettsiaceae</taxon>
        <taxon>Sulfurivirga</taxon>
    </lineage>
</organism>
<dbReference type="SUPFAM" id="SSF53244">
    <property type="entry name" value="MurD-like peptide ligases, peptide-binding domain"/>
    <property type="match status" value="1"/>
</dbReference>
<dbReference type="Gene3D" id="3.40.1190.10">
    <property type="entry name" value="Mur-like, catalytic domain"/>
    <property type="match status" value="1"/>
</dbReference>
<comment type="pathway">
    <text evidence="2 7 8">Cell wall biogenesis; peptidoglycan biosynthesis.</text>
</comment>
<dbReference type="STRING" id="364032.SAMN05443662_0440"/>
<keyword evidence="7 8" id="KW-0961">Cell wall biogenesis/degradation</keyword>
<dbReference type="GO" id="GO:0008360">
    <property type="term" value="P:regulation of cell shape"/>
    <property type="evidence" value="ECO:0007669"/>
    <property type="project" value="UniProtKB-KW"/>
</dbReference>
<dbReference type="Gene3D" id="3.40.50.720">
    <property type="entry name" value="NAD(P)-binding Rossmann-like Domain"/>
    <property type="match status" value="1"/>
</dbReference>
<comment type="function">
    <text evidence="7 8">Cell wall formation. Catalyzes the addition of glutamate to the nucleotide precursor UDP-N-acetylmuramoyl-L-alanine (UMA).</text>
</comment>
<evidence type="ECO:0000256" key="8">
    <source>
        <dbReference type="RuleBase" id="RU003664"/>
    </source>
</evidence>
<dbReference type="GO" id="GO:0005737">
    <property type="term" value="C:cytoplasm"/>
    <property type="evidence" value="ECO:0007669"/>
    <property type="project" value="UniProtKB-SubCell"/>
</dbReference>
<dbReference type="AlphaFoldDB" id="A0A1N6DVL6"/>
<keyword evidence="7 8" id="KW-0132">Cell division</keyword>
<dbReference type="InterPro" id="IPR036565">
    <property type="entry name" value="Mur-like_cat_sf"/>
</dbReference>
<dbReference type="EMBL" id="FSRE01000001">
    <property type="protein sequence ID" value="SIN74829.1"/>
    <property type="molecule type" value="Genomic_DNA"/>
</dbReference>
<dbReference type="InterPro" id="IPR005762">
    <property type="entry name" value="MurD"/>
</dbReference>
<dbReference type="UniPathway" id="UPA00219"/>
<keyword evidence="7 8" id="KW-0133">Cell shape</keyword>
<evidence type="ECO:0000313" key="11">
    <source>
        <dbReference type="EMBL" id="SIN74829.1"/>
    </source>
</evidence>
<feature type="binding site" evidence="7">
    <location>
        <begin position="110"/>
        <end position="116"/>
    </location>
    <ligand>
        <name>ATP</name>
        <dbReference type="ChEBI" id="CHEBI:30616"/>
    </ligand>
</feature>
<accession>A0A1N6DVL6</accession>
<dbReference type="HAMAP" id="MF_00639">
    <property type="entry name" value="MurD"/>
    <property type="match status" value="1"/>
</dbReference>
<comment type="subcellular location">
    <subcellularLocation>
        <location evidence="1 7 8">Cytoplasm</location>
    </subcellularLocation>
</comment>
<dbReference type="Proteomes" id="UP000198461">
    <property type="component" value="Unassembled WGS sequence"/>
</dbReference>
<evidence type="ECO:0000256" key="7">
    <source>
        <dbReference type="HAMAP-Rule" id="MF_00639"/>
    </source>
</evidence>
<feature type="domain" description="Mur ligase central" evidence="10">
    <location>
        <begin position="108"/>
        <end position="204"/>
    </location>
</feature>
<dbReference type="Pfam" id="PF02875">
    <property type="entry name" value="Mur_ligase_C"/>
    <property type="match status" value="1"/>
</dbReference>
<protein>
    <recommendedName>
        <fullName evidence="7 8">UDP-N-acetylmuramoylalanine--D-glutamate ligase</fullName>
        <ecNumber evidence="7 8">6.3.2.9</ecNumber>
    </recommendedName>
    <alternativeName>
        <fullName evidence="7">D-glutamic acid-adding enzyme</fullName>
    </alternativeName>
    <alternativeName>
        <fullName evidence="7">UDP-N-acetylmuramoyl-L-alanyl-D-glutamate synthetase</fullName>
    </alternativeName>
</protein>
<keyword evidence="5 7" id="KW-0547">Nucleotide-binding</keyword>
<evidence type="ECO:0000313" key="12">
    <source>
        <dbReference type="Proteomes" id="UP000198461"/>
    </source>
</evidence>
<dbReference type="InterPro" id="IPR013221">
    <property type="entry name" value="Mur_ligase_cen"/>
</dbReference>
<dbReference type="Pfam" id="PF08245">
    <property type="entry name" value="Mur_ligase_M"/>
    <property type="match status" value="1"/>
</dbReference>
<name>A0A1N6DVL6_9GAMM</name>
<evidence type="ECO:0000256" key="5">
    <source>
        <dbReference type="ARBA" id="ARBA00022741"/>
    </source>
</evidence>
<evidence type="ECO:0000256" key="4">
    <source>
        <dbReference type="ARBA" id="ARBA00022598"/>
    </source>
</evidence>
<dbReference type="SUPFAM" id="SSF51984">
    <property type="entry name" value="MurCD N-terminal domain"/>
    <property type="match status" value="1"/>
</dbReference>
<comment type="similarity">
    <text evidence="7">Belongs to the MurCDEF family.</text>
</comment>
<sequence length="435" mass="45785">MQGDTAVIGLGLTGQSVLRHLAPTGRLAWAFDTRPTLDTAPAEALVPNLPIYMGSLPESAWTGIQRVVVSPGIAVSSPVLAPARVRGIEILGDVELFAQATDTPVIAITGSNGKSTVTTLVAQLLQAAGLRAPAGGNLGTPALDLLTQPADVYVLELSSFQLETTFSLRPAAAAVLNLSEDHMDRYADLEAYAAAKRRILDGAALAVLPPELAHWARADQSLRIFDPAPPEDEAAYGVQDGWLCRGGQKLVPVSALAQPTAHMLRNALAALALVEPLKLTPAQMTAAVSAFQGLPHRTEHIPTQDGIRWINDSKGTNVGATLAALNSFAQRQPVILLLGGVGKGQDFSPLAQAVQTQARSVIVYGQDRDAIAGALAGHPDLTVVDSFEEAMALARQRAQAGDTVLFSPACASFDEFPNYVARGEAFKRVVMGHEQ</sequence>
<dbReference type="Gene3D" id="3.90.190.20">
    <property type="entry name" value="Mur ligase, C-terminal domain"/>
    <property type="match status" value="1"/>
</dbReference>
<evidence type="ECO:0000256" key="6">
    <source>
        <dbReference type="ARBA" id="ARBA00022840"/>
    </source>
</evidence>
<dbReference type="PANTHER" id="PTHR43692">
    <property type="entry name" value="UDP-N-ACETYLMURAMOYLALANINE--D-GLUTAMATE LIGASE"/>
    <property type="match status" value="1"/>
</dbReference>
<dbReference type="NCBIfam" id="TIGR01087">
    <property type="entry name" value="murD"/>
    <property type="match status" value="1"/>
</dbReference>
<feature type="domain" description="Mur ligase C-terminal" evidence="9">
    <location>
        <begin position="296"/>
        <end position="410"/>
    </location>
</feature>
<keyword evidence="7 8" id="KW-0131">Cell cycle</keyword>
<evidence type="ECO:0000259" key="9">
    <source>
        <dbReference type="Pfam" id="PF02875"/>
    </source>
</evidence>
<keyword evidence="4 7" id="KW-0436">Ligase</keyword>
<dbReference type="EC" id="6.3.2.9" evidence="7 8"/>
<dbReference type="GO" id="GO:0051301">
    <property type="term" value="P:cell division"/>
    <property type="evidence" value="ECO:0007669"/>
    <property type="project" value="UniProtKB-KW"/>
</dbReference>
<evidence type="ECO:0000259" key="10">
    <source>
        <dbReference type="Pfam" id="PF08245"/>
    </source>
</evidence>
<evidence type="ECO:0000256" key="2">
    <source>
        <dbReference type="ARBA" id="ARBA00004752"/>
    </source>
</evidence>
<keyword evidence="3 7" id="KW-0963">Cytoplasm</keyword>
<dbReference type="PANTHER" id="PTHR43692:SF1">
    <property type="entry name" value="UDP-N-ACETYLMURAMOYLALANINE--D-GLUTAMATE LIGASE"/>
    <property type="match status" value="1"/>
</dbReference>
<dbReference type="RefSeq" id="WP_074200746.1">
    <property type="nucleotide sequence ID" value="NZ_FSRE01000001.1"/>
</dbReference>
<keyword evidence="6 7" id="KW-0067">ATP-binding</keyword>
<keyword evidence="12" id="KW-1185">Reference proteome</keyword>
<evidence type="ECO:0000256" key="1">
    <source>
        <dbReference type="ARBA" id="ARBA00004496"/>
    </source>
</evidence>
<dbReference type="Pfam" id="PF21799">
    <property type="entry name" value="MurD-like_N"/>
    <property type="match status" value="1"/>
</dbReference>
<dbReference type="InterPro" id="IPR036615">
    <property type="entry name" value="Mur_ligase_C_dom_sf"/>
</dbReference>
<comment type="catalytic activity">
    <reaction evidence="7 8">
        <text>UDP-N-acetyl-alpha-D-muramoyl-L-alanine + D-glutamate + ATP = UDP-N-acetyl-alpha-D-muramoyl-L-alanyl-D-glutamate + ADP + phosphate + H(+)</text>
        <dbReference type="Rhea" id="RHEA:16429"/>
        <dbReference type="ChEBI" id="CHEBI:15378"/>
        <dbReference type="ChEBI" id="CHEBI:29986"/>
        <dbReference type="ChEBI" id="CHEBI:30616"/>
        <dbReference type="ChEBI" id="CHEBI:43474"/>
        <dbReference type="ChEBI" id="CHEBI:83898"/>
        <dbReference type="ChEBI" id="CHEBI:83900"/>
        <dbReference type="ChEBI" id="CHEBI:456216"/>
        <dbReference type="EC" id="6.3.2.9"/>
    </reaction>
</comment>
<dbReference type="GO" id="GO:0009252">
    <property type="term" value="P:peptidoglycan biosynthetic process"/>
    <property type="evidence" value="ECO:0007669"/>
    <property type="project" value="UniProtKB-UniRule"/>
</dbReference>
<proteinExistence type="inferred from homology"/>
<keyword evidence="7 8" id="KW-0573">Peptidoglycan synthesis</keyword>
<dbReference type="InterPro" id="IPR004101">
    <property type="entry name" value="Mur_ligase_C"/>
</dbReference>
<gene>
    <name evidence="7" type="primary">murD</name>
    <name evidence="11" type="ORF">SAMN05443662_0440</name>
</gene>
<dbReference type="GO" id="GO:0008764">
    <property type="term" value="F:UDP-N-acetylmuramoylalanine-D-glutamate ligase activity"/>
    <property type="evidence" value="ECO:0007669"/>
    <property type="project" value="UniProtKB-UniRule"/>
</dbReference>
<dbReference type="OrthoDB" id="9809796at2"/>
<dbReference type="GO" id="GO:0005524">
    <property type="term" value="F:ATP binding"/>
    <property type="evidence" value="ECO:0007669"/>
    <property type="project" value="UniProtKB-UniRule"/>
</dbReference>
<dbReference type="SUPFAM" id="SSF53623">
    <property type="entry name" value="MurD-like peptide ligases, catalytic domain"/>
    <property type="match status" value="1"/>
</dbReference>
<dbReference type="GO" id="GO:0071555">
    <property type="term" value="P:cell wall organization"/>
    <property type="evidence" value="ECO:0007669"/>
    <property type="project" value="UniProtKB-KW"/>
</dbReference>